<proteinExistence type="predicted"/>
<feature type="compositionally biased region" description="Gly residues" evidence="1">
    <location>
        <begin position="37"/>
        <end position="59"/>
    </location>
</feature>
<gene>
    <name evidence="5" type="ORF">GCM10009863_52630</name>
</gene>
<sequence length="679" mass="71685">MREQPGGAAGAEGSGGGGRPFDPGESPRARGAQDRQGGWGERGGHQAGRGGSGRRGYGGPPRDRGGYGGRGGRGDGGPGGGQGGGGGDRGYRGPGGARRDHDGRRDQNGAARSPHTPRAPRTGLAAELRSLEGAQYGRYKSLIGRWELPGGETLELVRGQADPYAPPARIAVHVLGELAALPEDLWRTPTRRRALASYLVRQAARAVGGEKALRVDAGGQEVLERSSCTVSGADGSVTLRLGAALPGRGRRIDGREAERLLCQVLPRAAERALRYGSLDAERARRFVETVEDSVALRDALEGRGLVGFVAEGAVLPRRSGVDDRPAAGEGVVPFVSPAELRVTVELPHAGAVSGMGVPEGVNLVVGGGFHGKSTLLRALETGIWDHVPGDGRELVVSRAETVKLRAEDGRRVERVDVHAFVDHLPDGSDTSDFSTQNASGSTSQAASLCEAVEAGARVLLIDEDTAATNLMIRDARMQTLVAKDREPLTPLVDSIRSLHRDHGVSTVLVMGGSGDYLEVADRVVMMDAYRPSDVTARAREIASVPTGRRAEAESFPGVVARVPDPASLDAEVRGRPRIRARGEDVLSFGDHEVDLRAVEQIADPRQVTGIGLALELMVRGGLLDGRRTLAEALDLLDEALADEPTAALLTIRDEDFAAPRRFETAAAVNRVRGLRMLRS</sequence>
<feature type="compositionally biased region" description="Gly residues" evidence="1">
    <location>
        <begin position="66"/>
        <end position="96"/>
    </location>
</feature>
<feature type="region of interest" description="Disordered" evidence="1">
    <location>
        <begin position="1"/>
        <end position="122"/>
    </location>
</feature>
<evidence type="ECO:0000313" key="5">
    <source>
        <dbReference type="EMBL" id="GAA2630559.1"/>
    </source>
</evidence>
<accession>A0ABP6CXP0</accession>
<name>A0ABP6CXP0_9ACTN</name>
<reference evidence="6" key="1">
    <citation type="journal article" date="2019" name="Int. J. Syst. Evol. Microbiol.">
        <title>The Global Catalogue of Microorganisms (GCM) 10K type strain sequencing project: providing services to taxonomists for standard genome sequencing and annotation.</title>
        <authorList>
            <consortium name="The Broad Institute Genomics Platform"/>
            <consortium name="The Broad Institute Genome Sequencing Center for Infectious Disease"/>
            <person name="Wu L."/>
            <person name="Ma J."/>
        </authorList>
    </citation>
    <scope>NUCLEOTIDE SEQUENCE [LARGE SCALE GENOMIC DNA]</scope>
    <source>
        <strain evidence="6">JCM 16373</strain>
    </source>
</reference>
<dbReference type="Pfam" id="PF09818">
    <property type="entry name" value="ABC_ATPase"/>
    <property type="match status" value="1"/>
</dbReference>
<dbReference type="SUPFAM" id="SSF52540">
    <property type="entry name" value="P-loop containing nucleoside triphosphate hydrolases"/>
    <property type="match status" value="1"/>
</dbReference>
<dbReference type="InterPro" id="IPR049069">
    <property type="entry name" value="MRB1590-like_C"/>
</dbReference>
<protein>
    <submittedName>
        <fullName evidence="5">ABC-ATPase domain-containing protein</fullName>
    </submittedName>
</protein>
<dbReference type="InterPro" id="IPR046833">
    <property type="entry name" value="ABC_N"/>
</dbReference>
<dbReference type="Gene3D" id="3.40.50.300">
    <property type="entry name" value="P-loop containing nucleotide triphosphate hydrolases"/>
    <property type="match status" value="1"/>
</dbReference>
<dbReference type="PANTHER" id="PTHR38149:SF1">
    <property type="entry name" value="ATPASE"/>
    <property type="match status" value="1"/>
</dbReference>
<organism evidence="5 6">
    <name type="scientific">Streptomyces axinellae</name>
    <dbReference type="NCBI Taxonomy" id="552788"/>
    <lineage>
        <taxon>Bacteria</taxon>
        <taxon>Bacillati</taxon>
        <taxon>Actinomycetota</taxon>
        <taxon>Actinomycetes</taxon>
        <taxon>Kitasatosporales</taxon>
        <taxon>Streptomycetaceae</taxon>
        <taxon>Streptomyces</taxon>
    </lineage>
</organism>
<dbReference type="RefSeq" id="WP_344569122.1">
    <property type="nucleotide sequence ID" value="NZ_BAAARJ010000019.1"/>
</dbReference>
<dbReference type="Pfam" id="PF21117">
    <property type="entry name" value="MRB1590_C"/>
    <property type="match status" value="1"/>
</dbReference>
<evidence type="ECO:0000259" key="2">
    <source>
        <dbReference type="Pfam" id="PF09818"/>
    </source>
</evidence>
<evidence type="ECO:0000313" key="6">
    <source>
        <dbReference type="Proteomes" id="UP001501447"/>
    </source>
</evidence>
<feature type="domain" description="MRB1590-like C-terminal" evidence="4">
    <location>
        <begin position="577"/>
        <end position="676"/>
    </location>
</feature>
<evidence type="ECO:0000259" key="4">
    <source>
        <dbReference type="Pfam" id="PF21117"/>
    </source>
</evidence>
<feature type="compositionally biased region" description="Basic and acidic residues" evidence="1">
    <location>
        <begin position="97"/>
        <end position="107"/>
    </location>
</feature>
<comment type="caution">
    <text evidence="5">The sequence shown here is derived from an EMBL/GenBank/DDBJ whole genome shotgun (WGS) entry which is preliminary data.</text>
</comment>
<feature type="compositionally biased region" description="Gly residues" evidence="1">
    <location>
        <begin position="7"/>
        <end position="19"/>
    </location>
</feature>
<feature type="domain" description="ATPase of the ABC class C-terminal" evidence="2">
    <location>
        <begin position="281"/>
        <end position="553"/>
    </location>
</feature>
<dbReference type="InterPro" id="IPR019195">
    <property type="entry name" value="ABC_ATPase_put"/>
</dbReference>
<dbReference type="InterPro" id="IPR046834">
    <property type="entry name" value="ABC_ATPase_C"/>
</dbReference>
<dbReference type="PANTHER" id="PTHR38149">
    <property type="entry name" value="ATPASE"/>
    <property type="match status" value="1"/>
</dbReference>
<feature type="domain" description="ATPase of the ABC class N-terminal" evidence="3">
    <location>
        <begin position="124"/>
        <end position="275"/>
    </location>
</feature>
<dbReference type="Pfam" id="PF20446">
    <property type="entry name" value="ABC_N"/>
    <property type="match status" value="1"/>
</dbReference>
<evidence type="ECO:0000256" key="1">
    <source>
        <dbReference type="SAM" id="MobiDB-lite"/>
    </source>
</evidence>
<dbReference type="Proteomes" id="UP001501447">
    <property type="component" value="Unassembled WGS sequence"/>
</dbReference>
<keyword evidence="6" id="KW-1185">Reference proteome</keyword>
<dbReference type="EMBL" id="BAAARJ010000019">
    <property type="protein sequence ID" value="GAA2630559.1"/>
    <property type="molecule type" value="Genomic_DNA"/>
</dbReference>
<dbReference type="InterPro" id="IPR027417">
    <property type="entry name" value="P-loop_NTPase"/>
</dbReference>
<evidence type="ECO:0000259" key="3">
    <source>
        <dbReference type="Pfam" id="PF20446"/>
    </source>
</evidence>